<evidence type="ECO:0000259" key="2">
    <source>
        <dbReference type="Pfam" id="PF13960"/>
    </source>
</evidence>
<accession>A0ABQ5GBT9</accession>
<evidence type="ECO:0000256" key="1">
    <source>
        <dbReference type="SAM" id="MobiDB-lite"/>
    </source>
</evidence>
<protein>
    <submittedName>
        <fullName evidence="4">Transposon, En/Spm-like protein</fullName>
    </submittedName>
</protein>
<name>A0ABQ5GBT9_9ASTR</name>
<feature type="compositionally biased region" description="Basic residues" evidence="1">
    <location>
        <begin position="485"/>
        <end position="494"/>
    </location>
</feature>
<evidence type="ECO:0000259" key="3">
    <source>
        <dbReference type="Pfam" id="PF13963"/>
    </source>
</evidence>
<dbReference type="PANTHER" id="PTHR10775">
    <property type="entry name" value="OS08G0208400 PROTEIN"/>
    <property type="match status" value="1"/>
</dbReference>
<feature type="region of interest" description="Disordered" evidence="1">
    <location>
        <begin position="465"/>
        <end position="507"/>
    </location>
</feature>
<organism evidence="4 5">
    <name type="scientific">Tanacetum coccineum</name>
    <dbReference type="NCBI Taxonomy" id="301880"/>
    <lineage>
        <taxon>Eukaryota</taxon>
        <taxon>Viridiplantae</taxon>
        <taxon>Streptophyta</taxon>
        <taxon>Embryophyta</taxon>
        <taxon>Tracheophyta</taxon>
        <taxon>Spermatophyta</taxon>
        <taxon>Magnoliopsida</taxon>
        <taxon>eudicotyledons</taxon>
        <taxon>Gunneridae</taxon>
        <taxon>Pentapetalae</taxon>
        <taxon>asterids</taxon>
        <taxon>campanulids</taxon>
        <taxon>Asterales</taxon>
        <taxon>Asteraceae</taxon>
        <taxon>Asteroideae</taxon>
        <taxon>Anthemideae</taxon>
        <taxon>Anthemidinae</taxon>
        <taxon>Tanacetum</taxon>
    </lineage>
</organism>
<feature type="domain" description="Transposase-associated" evidence="3">
    <location>
        <begin position="3"/>
        <end position="86"/>
    </location>
</feature>
<dbReference type="Proteomes" id="UP001151760">
    <property type="component" value="Unassembled WGS sequence"/>
</dbReference>
<reference evidence="4" key="1">
    <citation type="journal article" date="2022" name="Int. J. Mol. Sci.">
        <title>Draft Genome of Tanacetum Coccineum: Genomic Comparison of Closely Related Tanacetum-Family Plants.</title>
        <authorList>
            <person name="Yamashiro T."/>
            <person name="Shiraishi A."/>
            <person name="Nakayama K."/>
            <person name="Satake H."/>
        </authorList>
    </citation>
    <scope>NUCLEOTIDE SEQUENCE</scope>
</reference>
<evidence type="ECO:0000313" key="5">
    <source>
        <dbReference type="Proteomes" id="UP001151760"/>
    </source>
</evidence>
<dbReference type="Pfam" id="PF13963">
    <property type="entry name" value="Transpos_assoc"/>
    <property type="match status" value="1"/>
</dbReference>
<comment type="caution">
    <text evidence="4">The sequence shown here is derived from an EMBL/GenBank/DDBJ whole genome shotgun (WGS) entry which is preliminary data.</text>
</comment>
<evidence type="ECO:0000313" key="4">
    <source>
        <dbReference type="EMBL" id="GJT73111.1"/>
    </source>
</evidence>
<dbReference type="Pfam" id="PF13960">
    <property type="entry name" value="DUF4218"/>
    <property type="match status" value="1"/>
</dbReference>
<proteinExistence type="predicted"/>
<dbReference type="InterPro" id="IPR025452">
    <property type="entry name" value="DUF4218"/>
</dbReference>
<dbReference type="PANTHER" id="PTHR10775:SF179">
    <property type="entry name" value="TRANSPOSON, EN_SPM-LIKE, TRANSPOSASE-ASSOCIATED DOMAIN PROTEIN"/>
    <property type="match status" value="1"/>
</dbReference>
<gene>
    <name evidence="4" type="ORF">Tco_1032397</name>
</gene>
<keyword evidence="5" id="KW-1185">Reference proteome</keyword>
<dbReference type="EMBL" id="BQNB010018322">
    <property type="protein sequence ID" value="GJT73111.1"/>
    <property type="molecule type" value="Genomic_DNA"/>
</dbReference>
<reference evidence="4" key="2">
    <citation type="submission" date="2022-01" db="EMBL/GenBank/DDBJ databases">
        <authorList>
            <person name="Yamashiro T."/>
            <person name="Shiraishi A."/>
            <person name="Satake H."/>
            <person name="Nakayama K."/>
        </authorList>
    </citation>
    <scope>NUCLEOTIDE SEQUENCE</scope>
</reference>
<sequence>MDKSWMETNRISKSYVDGVAAFTDYAVHNLQKTGNIDPRVNKKHIYIPCPCTKCLNHIEHKVEEVQYHLYRHGIDISYTKWTKHGEEDEPSISAPKPVNATTEFVDDMDFAYIPTDGPATVEMVNATKDNFDVDDLVKFQELLLDAEKPLYEGCPDFTKLSAIVKLLNLKGKYGASDKFFTELLGLIKKMLPAGNEMVEKTYQAKKVMRLMGLGYKKIHVCINNCLLYWKNDKDLTACRTCGTSRWKVDNKTKKVYENIPAKAWRTIDEKFPEIAEDTRNLRLGISADGVDVNTGNRHHSVWPVLTVIYNLPPWLCMKRKFINLSVLISGYPGNDIDVFLEPLVDDLHTLFETGVDTYDASTKDNFNLRAVVLWTINDYPALGTLCGCPYSGFKGCVVCGKDTNCVRLSASSKQSYVGHRRYLPYNHPFRKQKKAFNGQQEFLQAPIPMTGEQIYNEVKHIENKWGKGKRTNNNASENQEDTRGRGGKIQKQKRNTTEEEGSSSQVNGQNGVYWKKFNIWYRKLKYWRHNPVPHCIDFMHVEKNVAESIVGTLLHVPGKTKDGLNARLDLAELGVKPELFAMQDEDKTTLPPAGYTLTNAEKDIFCETLHNIKVPEGYCSNFSSLVNLKDRKLIGLKSHDYHMLMQEFLPIAIRSIMHPPTRYAIIRFCFFFKSICSKEIILKELDKMQAELVVTLCLLEKFFPLSFFDIMIHLTVHLTREVKLCGPFERCMKVIKGHVRNKNKPKGCIAEETIAKETIDFFSEYHKSMETIGIPPDKHGNYIENEKKAIALVLRHIDLPYPKEVATTDKQLLMVVYQENMVLEYTVQANSSFQMGDWVNHKSGGVKRDKLGYTLVDLNNLGHTVDPLDKKLSIVFKTPPKNYKDTYDEVDEEFSTVIHHRNDNVLPLVDQHDLANESRDDYYRKDCGGVVIRKSK</sequence>
<dbReference type="Pfam" id="PF02992">
    <property type="entry name" value="Transposase_21"/>
    <property type="match status" value="1"/>
</dbReference>
<dbReference type="InterPro" id="IPR029480">
    <property type="entry name" value="Transpos_assoc"/>
</dbReference>
<feature type="domain" description="DUF4218" evidence="2">
    <location>
        <begin position="675"/>
        <end position="771"/>
    </location>
</feature>
<dbReference type="InterPro" id="IPR004242">
    <property type="entry name" value="Transposase_21"/>
</dbReference>